<dbReference type="KEGG" id="lpk:LACPI_1779"/>
<dbReference type="AlphaFoldDB" id="A0A0D6DYB7"/>
<gene>
    <name evidence="9" type="primary">ktrB2</name>
    <name evidence="9" type="ORF">LACPI_1779</name>
</gene>
<evidence type="ECO:0000256" key="2">
    <source>
        <dbReference type="ARBA" id="ARBA00022448"/>
    </source>
</evidence>
<name>A0A0D6DYB7_9LACT</name>
<feature type="transmembrane region" description="Helical" evidence="8">
    <location>
        <begin position="127"/>
        <end position="147"/>
    </location>
</feature>
<feature type="transmembrane region" description="Helical" evidence="8">
    <location>
        <begin position="49"/>
        <end position="67"/>
    </location>
</feature>
<evidence type="ECO:0000313" key="10">
    <source>
        <dbReference type="Proteomes" id="UP000033166"/>
    </source>
</evidence>
<evidence type="ECO:0000313" key="9">
    <source>
        <dbReference type="EMBL" id="CEN28979.1"/>
    </source>
</evidence>
<sequence>MKFFLIKSWSITRQITFSFALVILIGSVLLSLPISQYQNNYHTTYLDNLFNVISMVCVTGLSIAPISEIYNGIGQTISIILMQIGGLGLITLIAFGIFALQKKMNFAGHTLLQSALNRKDSKNLKEYLFFAYKTTIIIESLFGIIIMTDFIPRFGIKHGIFNSIFLTVSAFCNAGFDNFGSSSLNAFVLNPTINFSVSALIIFGGIGFAVWDDVIANLKRLFFSKPVGHGVFYKKLSNQTRLILQTTVIILFLGTLLTWYLEKDNPKTISNYTFPQQIMVSFFQTVTMRTAGFSTISFKDTFAPTNFIYMFQMIIGGGPGGTAGGIKVTTFAIAFLLIKSELVGQSLVTFSHRVIASKTVKQTISVLLFFFTILVIGYTLLLSFEPNLDPFSLLFETISAMNTVGVTMDLTSKLSTQGRIIIMLLMFIGRVGPITFLFSLIQKKEKNINYAETDILVG</sequence>
<feature type="transmembrane region" description="Helical" evidence="8">
    <location>
        <begin position="159"/>
        <end position="176"/>
    </location>
</feature>
<organism evidence="9 10">
    <name type="scientific">Pseudolactococcus piscium MKFS47</name>
    <dbReference type="NCBI Taxonomy" id="297352"/>
    <lineage>
        <taxon>Bacteria</taxon>
        <taxon>Bacillati</taxon>
        <taxon>Bacillota</taxon>
        <taxon>Bacilli</taxon>
        <taxon>Lactobacillales</taxon>
        <taxon>Streptococcaceae</taxon>
        <taxon>Pseudolactococcus</taxon>
    </lineage>
</organism>
<evidence type="ECO:0000256" key="3">
    <source>
        <dbReference type="ARBA" id="ARBA00022475"/>
    </source>
</evidence>
<feature type="transmembrane region" description="Helical" evidence="8">
    <location>
        <begin position="242"/>
        <end position="261"/>
    </location>
</feature>
<accession>A0A0D6DYB7</accession>
<dbReference type="Proteomes" id="UP000033166">
    <property type="component" value="Chromosome I"/>
</dbReference>
<keyword evidence="7 8" id="KW-0472">Membrane</keyword>
<feature type="transmembrane region" description="Helical" evidence="8">
    <location>
        <begin position="359"/>
        <end position="384"/>
    </location>
</feature>
<dbReference type="InterPro" id="IPR003445">
    <property type="entry name" value="Cat_transpt"/>
</dbReference>
<reference evidence="10" key="1">
    <citation type="submission" date="2015-01" db="EMBL/GenBank/DDBJ databases">
        <authorList>
            <person name="Andreevskaya M."/>
        </authorList>
    </citation>
    <scope>NUCLEOTIDE SEQUENCE [LARGE SCALE GENOMIC DNA]</scope>
    <source>
        <strain evidence="10">MKFS47</strain>
    </source>
</reference>
<keyword evidence="2" id="KW-0813">Transport</keyword>
<dbReference type="HOGENOM" id="CLU_026429_0_1_9"/>
<dbReference type="Pfam" id="PF02386">
    <property type="entry name" value="TrkH"/>
    <property type="match status" value="1"/>
</dbReference>
<comment type="subcellular location">
    <subcellularLocation>
        <location evidence="1">Cell membrane</location>
        <topology evidence="1">Multi-pass membrane protein</topology>
    </subcellularLocation>
</comment>
<keyword evidence="4 8" id="KW-0812">Transmembrane</keyword>
<dbReference type="GO" id="GO:0008324">
    <property type="term" value="F:monoatomic cation transmembrane transporter activity"/>
    <property type="evidence" value="ECO:0007669"/>
    <property type="project" value="InterPro"/>
</dbReference>
<dbReference type="RefSeq" id="WP_047916011.1">
    <property type="nucleotide sequence ID" value="NZ_LN774769.1"/>
</dbReference>
<keyword evidence="6" id="KW-0406">Ion transport</keyword>
<dbReference type="PANTHER" id="PTHR32024:SF1">
    <property type="entry name" value="KTR SYSTEM POTASSIUM UPTAKE PROTEIN B"/>
    <property type="match status" value="1"/>
</dbReference>
<evidence type="ECO:0000256" key="8">
    <source>
        <dbReference type="SAM" id="Phobius"/>
    </source>
</evidence>
<feature type="transmembrane region" description="Helical" evidence="8">
    <location>
        <begin position="79"/>
        <end position="100"/>
    </location>
</feature>
<dbReference type="GO" id="GO:0030001">
    <property type="term" value="P:metal ion transport"/>
    <property type="evidence" value="ECO:0007669"/>
    <property type="project" value="UniProtKB-ARBA"/>
</dbReference>
<feature type="transmembrane region" description="Helical" evidence="8">
    <location>
        <begin position="15"/>
        <end position="37"/>
    </location>
</feature>
<dbReference type="PANTHER" id="PTHR32024">
    <property type="entry name" value="TRK SYSTEM POTASSIUM UPTAKE PROTEIN TRKG-RELATED"/>
    <property type="match status" value="1"/>
</dbReference>
<evidence type="ECO:0000256" key="4">
    <source>
        <dbReference type="ARBA" id="ARBA00022692"/>
    </source>
</evidence>
<evidence type="ECO:0000256" key="7">
    <source>
        <dbReference type="ARBA" id="ARBA00023136"/>
    </source>
</evidence>
<keyword evidence="5 8" id="KW-1133">Transmembrane helix</keyword>
<proteinExistence type="predicted"/>
<feature type="transmembrane region" description="Helical" evidence="8">
    <location>
        <begin position="420"/>
        <end position="441"/>
    </location>
</feature>
<dbReference type="EMBL" id="LN774769">
    <property type="protein sequence ID" value="CEN28979.1"/>
    <property type="molecule type" value="Genomic_DNA"/>
</dbReference>
<evidence type="ECO:0000256" key="6">
    <source>
        <dbReference type="ARBA" id="ARBA00023065"/>
    </source>
</evidence>
<dbReference type="GO" id="GO:0005886">
    <property type="term" value="C:plasma membrane"/>
    <property type="evidence" value="ECO:0007669"/>
    <property type="project" value="UniProtKB-SubCell"/>
</dbReference>
<evidence type="ECO:0000256" key="5">
    <source>
        <dbReference type="ARBA" id="ARBA00022989"/>
    </source>
</evidence>
<feature type="transmembrane region" description="Helical" evidence="8">
    <location>
        <begin position="188"/>
        <end position="211"/>
    </location>
</feature>
<protein>
    <submittedName>
        <fullName evidence="9">Ktr system potassium uptake protein B KtrB</fullName>
    </submittedName>
</protein>
<keyword evidence="3" id="KW-1003">Cell membrane</keyword>
<evidence type="ECO:0000256" key="1">
    <source>
        <dbReference type="ARBA" id="ARBA00004651"/>
    </source>
</evidence>